<name>A0ABT3QCG9_9PROT</name>
<protein>
    <submittedName>
        <fullName evidence="1">Uncharacterized protein</fullName>
    </submittedName>
</protein>
<accession>A0ABT3QCG9</accession>
<reference evidence="1 2" key="1">
    <citation type="submission" date="2022-11" db="EMBL/GenBank/DDBJ databases">
        <title>Genome sequencing of Acetobacter type strain.</title>
        <authorList>
            <person name="Heo J."/>
            <person name="Lee D."/>
            <person name="Han B.-H."/>
            <person name="Hong S.-B."/>
            <person name="Kwon S.-W."/>
        </authorList>
    </citation>
    <scope>NUCLEOTIDE SEQUENCE [LARGE SCALE GENOMIC DNA]</scope>
    <source>
        <strain evidence="1 2">KACC 21253</strain>
    </source>
</reference>
<evidence type="ECO:0000313" key="2">
    <source>
        <dbReference type="Proteomes" id="UP001301152"/>
    </source>
</evidence>
<dbReference type="Proteomes" id="UP001301152">
    <property type="component" value="Unassembled WGS sequence"/>
</dbReference>
<gene>
    <name evidence="1" type="ORF">OQ497_03160</name>
</gene>
<dbReference type="EMBL" id="JAPIUZ010000001">
    <property type="protein sequence ID" value="MCX2562971.1"/>
    <property type="molecule type" value="Genomic_DNA"/>
</dbReference>
<proteinExistence type="predicted"/>
<comment type="caution">
    <text evidence="1">The sequence shown here is derived from an EMBL/GenBank/DDBJ whole genome shotgun (WGS) entry which is preliminary data.</text>
</comment>
<sequence length="193" mass="22176">MAEQNTPLEETQLNPDNIVHFILRNTDFKEPDRQMAIPAALFMDGIMPQEGGVDDGILLKVHWPDFSGHVADLAKNYVRILVQTKNPDFSAELVMKNFLQDDLAIPDTPFNLIQPQPVLGQVIPSDIMQVNNKLIWHLKHSNSQVYIDKAPYPSRIIRCTAKNNKTEFSSCSDTFFYKNLWFKVSYSRFYVAE</sequence>
<dbReference type="RefSeq" id="WP_265792494.1">
    <property type="nucleotide sequence ID" value="NZ_JAPIUZ010000001.1"/>
</dbReference>
<organism evidence="1 2">
    <name type="scientific">Acetobacter thailandicus</name>
    <dbReference type="NCBI Taxonomy" id="1502842"/>
    <lineage>
        <taxon>Bacteria</taxon>
        <taxon>Pseudomonadati</taxon>
        <taxon>Pseudomonadota</taxon>
        <taxon>Alphaproteobacteria</taxon>
        <taxon>Acetobacterales</taxon>
        <taxon>Acetobacteraceae</taxon>
        <taxon>Acetobacter</taxon>
    </lineage>
</organism>
<evidence type="ECO:0000313" key="1">
    <source>
        <dbReference type="EMBL" id="MCX2562971.1"/>
    </source>
</evidence>
<keyword evidence="2" id="KW-1185">Reference proteome</keyword>